<name>A0ABT1EL44_9FIRM</name>
<sequence>MINVRFIKETDYVASGNVGRKGINLQVVDDALLTAGIWIDSDFIDVCVLDFTGKVVA</sequence>
<keyword evidence="2" id="KW-1185">Reference proteome</keyword>
<reference evidence="1 2" key="1">
    <citation type="journal article" date="2022" name="Genome Biol. Evol.">
        <title>Host diet, physiology and behaviors set the stage for Lachnospiraceae cladogenesis.</title>
        <authorList>
            <person name="Vera-Ponce De Leon A."/>
            <person name="Schneider M."/>
            <person name="Jahnes B.C."/>
            <person name="Sadowski V."/>
            <person name="Camuy-Velez L.A."/>
            <person name="Duan J."/>
            <person name="Sabree Z.L."/>
        </authorList>
    </citation>
    <scope>NUCLEOTIDE SEQUENCE [LARGE SCALE GENOMIC DNA]</scope>
    <source>
        <strain evidence="1 2">PAL227</strain>
    </source>
</reference>
<dbReference type="RefSeq" id="WP_262070296.1">
    <property type="nucleotide sequence ID" value="NZ_JAMXOC010000034.1"/>
</dbReference>
<dbReference type="EMBL" id="JAMZFV010000034">
    <property type="protein sequence ID" value="MCP1111434.1"/>
    <property type="molecule type" value="Genomic_DNA"/>
</dbReference>
<evidence type="ECO:0000313" key="2">
    <source>
        <dbReference type="Proteomes" id="UP001523565"/>
    </source>
</evidence>
<evidence type="ECO:0000313" key="1">
    <source>
        <dbReference type="EMBL" id="MCP1111434.1"/>
    </source>
</evidence>
<organism evidence="1 2">
    <name type="scientific">Ohessyouella blattaphilus</name>
    <dbReference type="NCBI Taxonomy" id="2949333"/>
    <lineage>
        <taxon>Bacteria</taxon>
        <taxon>Bacillati</taxon>
        <taxon>Bacillota</taxon>
        <taxon>Clostridia</taxon>
        <taxon>Lachnospirales</taxon>
        <taxon>Lachnospiraceae</taxon>
        <taxon>Ohessyouella</taxon>
    </lineage>
</organism>
<gene>
    <name evidence="1" type="ORF">NK118_14365</name>
</gene>
<proteinExistence type="predicted"/>
<dbReference type="Proteomes" id="UP001523565">
    <property type="component" value="Unassembled WGS sequence"/>
</dbReference>
<comment type="caution">
    <text evidence="1">The sequence shown here is derived from an EMBL/GenBank/DDBJ whole genome shotgun (WGS) entry which is preliminary data.</text>
</comment>
<accession>A0ABT1EL44</accession>
<protein>
    <submittedName>
        <fullName evidence="1">Uncharacterized protein</fullName>
    </submittedName>
</protein>